<feature type="region of interest" description="Disordered" evidence="1">
    <location>
        <begin position="264"/>
        <end position="284"/>
    </location>
</feature>
<gene>
    <name evidence="2" type="ORF">ElyMa_005311600</name>
</gene>
<feature type="region of interest" description="Disordered" evidence="1">
    <location>
        <begin position="678"/>
        <end position="712"/>
    </location>
</feature>
<dbReference type="AlphaFoldDB" id="A0AAV4K4U5"/>
<feature type="compositionally biased region" description="Polar residues" evidence="1">
    <location>
        <begin position="339"/>
        <end position="369"/>
    </location>
</feature>
<feature type="compositionally biased region" description="Low complexity" evidence="1">
    <location>
        <begin position="546"/>
        <end position="557"/>
    </location>
</feature>
<feature type="compositionally biased region" description="Low complexity" evidence="1">
    <location>
        <begin position="163"/>
        <end position="182"/>
    </location>
</feature>
<feature type="compositionally biased region" description="Polar residues" evidence="1">
    <location>
        <begin position="755"/>
        <end position="769"/>
    </location>
</feature>
<evidence type="ECO:0000313" key="2">
    <source>
        <dbReference type="EMBL" id="GFS27861.1"/>
    </source>
</evidence>
<feature type="compositionally biased region" description="Low complexity" evidence="1">
    <location>
        <begin position="735"/>
        <end position="754"/>
    </location>
</feature>
<feature type="compositionally biased region" description="Polar residues" evidence="1">
    <location>
        <begin position="837"/>
        <end position="851"/>
    </location>
</feature>
<feature type="compositionally biased region" description="Polar residues" evidence="1">
    <location>
        <begin position="28"/>
        <end position="46"/>
    </location>
</feature>
<keyword evidence="3" id="KW-1185">Reference proteome</keyword>
<feature type="compositionally biased region" description="Polar residues" evidence="1">
    <location>
        <begin position="430"/>
        <end position="450"/>
    </location>
</feature>
<dbReference type="EMBL" id="BMAT01010570">
    <property type="protein sequence ID" value="GFS27861.1"/>
    <property type="molecule type" value="Genomic_DNA"/>
</dbReference>
<dbReference type="Proteomes" id="UP000762676">
    <property type="component" value="Unassembled WGS sequence"/>
</dbReference>
<feature type="compositionally biased region" description="Low complexity" evidence="1">
    <location>
        <begin position="621"/>
        <end position="637"/>
    </location>
</feature>
<feature type="compositionally biased region" description="Polar residues" evidence="1">
    <location>
        <begin position="109"/>
        <end position="131"/>
    </location>
</feature>
<feature type="region of interest" description="Disordered" evidence="1">
    <location>
        <begin position="534"/>
        <end position="658"/>
    </location>
</feature>
<accession>A0AAV4K4U5</accession>
<feature type="compositionally biased region" description="Basic residues" evidence="1">
    <location>
        <begin position="64"/>
        <end position="82"/>
    </location>
</feature>
<proteinExistence type="predicted"/>
<evidence type="ECO:0000313" key="3">
    <source>
        <dbReference type="Proteomes" id="UP000762676"/>
    </source>
</evidence>
<comment type="caution">
    <text evidence="2">The sequence shown here is derived from an EMBL/GenBank/DDBJ whole genome shotgun (WGS) entry which is preliminary data.</text>
</comment>
<feature type="compositionally biased region" description="Basic and acidic residues" evidence="1">
    <location>
        <begin position="799"/>
        <end position="808"/>
    </location>
</feature>
<feature type="compositionally biased region" description="Basic and acidic residues" evidence="1">
    <location>
        <begin position="822"/>
        <end position="836"/>
    </location>
</feature>
<sequence>MERQAIEAEREQIREERAAALAAAAAKNAQQDTDGSNSHLSVNATLSVPPEGGAGVRRSSSFKLSRRRARSCGPGSRRKSMFHRAGSVDRNTPDTEGPPSLASGLATRQEGSSAPLISSELQRGTSKTSSLKIRRARSSSVAIPEQHRRKASLDISAGAGMGSSSNTTSSVTFTTPTSTKGSNRLAVPRAEQAGKRNFLQVPELDYEARHFLTVPEHHKGSNPHLAEESIEAPQLGAACGSTKNNTLSAPVPKPIPRPLNLLLPERCPNPSGESLKPAATGGANGPITSVEVHYVDKSNPTSSSDLLLQPAPVASSDDNLVPKLETLKSPRVGPKSLKDNQTAQTSHNSTDVSPNASQALIPKSDQQVSIPAPKRRGHAKQRPSYFVVDLNSSSPAGPSQSLTLTSYESKPPANTTQPCLEHSEKAISVTMQPTETKSKILTSSNLSDQKPASRPSAEDRLVLENEQAHSPCHNSFSKTPGAVGNCGRERYSKPTDHNSRTLQPPADCPVKEIDVRISNTTHLFSDSFRQEMLSQAARPTGGQSVASGLATSTASGGTSSGGTPVGIGATQKVSRQNSQASHASRLTPNTDDDGGALFRHGNNATSKDGIAQIPPSSSRKGSAMSTLSGRSSGSRTGSGRRHSSGKSARSPTTPTWLNLRTPLARIESFHSDDFECLADSDLEDDGDDIDEEEEEAADVTHASSSSPMSASTPTVPCFAYKLHMMKKKQAKLKTKCNNINSSSNNNNNNNSISNGQDTSNSTSDFTSASKTRRNFTEKLHGVQRLDATATDPLLSSGSETEHPDEGQERLGAPGKTKIHPMVPDDREPEVLTKSDTKSLPYSNAITRQPNQIKVRHQAQITLP</sequence>
<name>A0AAV4K4U5_9GAST</name>
<feature type="compositionally biased region" description="Acidic residues" evidence="1">
    <location>
        <begin position="678"/>
        <end position="697"/>
    </location>
</feature>
<protein>
    <submittedName>
        <fullName evidence="2">Uncharacterized protein</fullName>
    </submittedName>
</protein>
<reference evidence="2 3" key="1">
    <citation type="journal article" date="2021" name="Elife">
        <title>Chloroplast acquisition without the gene transfer in kleptoplastic sea slugs, Plakobranchus ocellatus.</title>
        <authorList>
            <person name="Maeda T."/>
            <person name="Takahashi S."/>
            <person name="Yoshida T."/>
            <person name="Shimamura S."/>
            <person name="Takaki Y."/>
            <person name="Nagai Y."/>
            <person name="Toyoda A."/>
            <person name="Suzuki Y."/>
            <person name="Arimoto A."/>
            <person name="Ishii H."/>
            <person name="Satoh N."/>
            <person name="Nishiyama T."/>
            <person name="Hasebe M."/>
            <person name="Maruyama T."/>
            <person name="Minagawa J."/>
            <person name="Obokata J."/>
            <person name="Shigenobu S."/>
        </authorList>
    </citation>
    <scope>NUCLEOTIDE SEQUENCE [LARGE SCALE GENOMIC DNA]</scope>
</reference>
<feature type="region of interest" description="Disordered" evidence="1">
    <location>
        <begin position="22"/>
        <end position="194"/>
    </location>
</feature>
<feature type="compositionally biased region" description="Low complexity" evidence="1">
    <location>
        <begin position="702"/>
        <end position="712"/>
    </location>
</feature>
<feature type="region of interest" description="Disordered" evidence="1">
    <location>
        <begin position="731"/>
        <end position="863"/>
    </location>
</feature>
<feature type="compositionally biased region" description="Polar residues" evidence="1">
    <location>
        <begin position="571"/>
        <end position="589"/>
    </location>
</feature>
<evidence type="ECO:0000256" key="1">
    <source>
        <dbReference type="SAM" id="MobiDB-lite"/>
    </source>
</evidence>
<feature type="region of interest" description="Disordered" evidence="1">
    <location>
        <begin position="297"/>
        <end position="418"/>
    </location>
</feature>
<feature type="region of interest" description="Disordered" evidence="1">
    <location>
        <begin position="430"/>
        <end position="457"/>
    </location>
</feature>
<feature type="compositionally biased region" description="Polar residues" evidence="1">
    <location>
        <begin position="390"/>
        <end position="418"/>
    </location>
</feature>
<organism evidence="2 3">
    <name type="scientific">Elysia marginata</name>
    <dbReference type="NCBI Taxonomy" id="1093978"/>
    <lineage>
        <taxon>Eukaryota</taxon>
        <taxon>Metazoa</taxon>
        <taxon>Spiralia</taxon>
        <taxon>Lophotrochozoa</taxon>
        <taxon>Mollusca</taxon>
        <taxon>Gastropoda</taxon>
        <taxon>Heterobranchia</taxon>
        <taxon>Euthyneura</taxon>
        <taxon>Panpulmonata</taxon>
        <taxon>Sacoglossa</taxon>
        <taxon>Placobranchoidea</taxon>
        <taxon>Plakobranchidae</taxon>
        <taxon>Elysia</taxon>
    </lineage>
</organism>